<dbReference type="OrthoDB" id="201945at2157"/>
<accession>A0A2A5QQ32</accession>
<proteinExistence type="predicted"/>
<dbReference type="PANTHER" id="PTHR42240:SF1">
    <property type="entry name" value="DUF211 DOMAIN-CONTAINING PROTEIN"/>
    <property type="match status" value="1"/>
</dbReference>
<dbReference type="Proteomes" id="UP000219689">
    <property type="component" value="Unassembled WGS sequence"/>
</dbReference>
<name>A0A2A5QQ32_9EURY</name>
<gene>
    <name evidence="1" type="ORF">CP557_21065</name>
</gene>
<dbReference type="RefSeq" id="WP_097381983.1">
    <property type="nucleotide sequence ID" value="NZ_NXNI01000002.1"/>
</dbReference>
<evidence type="ECO:0000313" key="1">
    <source>
        <dbReference type="EMBL" id="PCR88966.1"/>
    </source>
</evidence>
<dbReference type="Gene3D" id="3.30.70.1340">
    <property type="entry name" value="MTH889-like domain"/>
    <property type="match status" value="1"/>
</dbReference>
<protein>
    <recommendedName>
        <fullName evidence="3">DUF211 domain-containing protein</fullName>
    </recommendedName>
</protein>
<dbReference type="AlphaFoldDB" id="A0A2A5QQ32"/>
<dbReference type="InterPro" id="IPR003831">
    <property type="entry name" value="DUF211"/>
</dbReference>
<dbReference type="InterPro" id="IPR023129">
    <property type="entry name" value="MTH889-like_dom_sf"/>
</dbReference>
<dbReference type="Pfam" id="PF02680">
    <property type="entry name" value="DUF211"/>
    <property type="match status" value="1"/>
</dbReference>
<keyword evidence="2" id="KW-1185">Reference proteome</keyword>
<reference evidence="1 2" key="1">
    <citation type="submission" date="2017-09" db="EMBL/GenBank/DDBJ databases">
        <title>Genome sequences of Natrinema ejinorence JCM 13890T.</title>
        <authorList>
            <person name="Roh S.W."/>
            <person name="Kim Y.B."/>
            <person name="Kim J.Y."/>
        </authorList>
    </citation>
    <scope>NUCLEOTIDE SEQUENCE [LARGE SCALE GENOMIC DNA]</scope>
    <source>
        <strain evidence="1 2">JCM 13890</strain>
    </source>
</reference>
<sequence>MSPSIRRLVLDVMKPQDPDILELAAVTGDCPGVDGVNVVLVETDRDVQNLKLTIEGDGIDADALEESVTDLGGTVHSIDQVVCGDRVVEQIETPQDR</sequence>
<evidence type="ECO:0000313" key="2">
    <source>
        <dbReference type="Proteomes" id="UP000219689"/>
    </source>
</evidence>
<organism evidence="1 2">
    <name type="scientific">Natrinema ejinorense</name>
    <dbReference type="NCBI Taxonomy" id="373386"/>
    <lineage>
        <taxon>Archaea</taxon>
        <taxon>Methanobacteriati</taxon>
        <taxon>Methanobacteriota</taxon>
        <taxon>Stenosarchaea group</taxon>
        <taxon>Halobacteria</taxon>
        <taxon>Halobacteriales</taxon>
        <taxon>Natrialbaceae</taxon>
        <taxon>Natrinema</taxon>
    </lineage>
</organism>
<dbReference type="PANTHER" id="PTHR42240">
    <property type="entry name" value="DUF211 DOMAIN-CONTAINING PROTEIN"/>
    <property type="match status" value="1"/>
</dbReference>
<comment type="caution">
    <text evidence="1">The sequence shown here is derived from an EMBL/GenBank/DDBJ whole genome shotgun (WGS) entry which is preliminary data.</text>
</comment>
<dbReference type="EMBL" id="NXNI01000002">
    <property type="protein sequence ID" value="PCR88966.1"/>
    <property type="molecule type" value="Genomic_DNA"/>
</dbReference>
<dbReference type="SUPFAM" id="SSF160363">
    <property type="entry name" value="MTH889-like"/>
    <property type="match status" value="1"/>
</dbReference>
<evidence type="ECO:0008006" key="3">
    <source>
        <dbReference type="Google" id="ProtNLM"/>
    </source>
</evidence>